<evidence type="ECO:0000259" key="2">
    <source>
        <dbReference type="Pfam" id="PF13360"/>
    </source>
</evidence>
<dbReference type="Proteomes" id="UP000436694">
    <property type="component" value="Unassembled WGS sequence"/>
</dbReference>
<dbReference type="InterPro" id="IPR018391">
    <property type="entry name" value="PQQ_b-propeller_rpt"/>
</dbReference>
<dbReference type="PANTHER" id="PTHR34512">
    <property type="entry name" value="CELL SURFACE PROTEIN"/>
    <property type="match status" value="1"/>
</dbReference>
<dbReference type="PANTHER" id="PTHR34512:SF30">
    <property type="entry name" value="OUTER MEMBRANE PROTEIN ASSEMBLY FACTOR BAMB"/>
    <property type="match status" value="1"/>
</dbReference>
<gene>
    <name evidence="3" type="ORF">GG681_16700</name>
</gene>
<evidence type="ECO:0000256" key="1">
    <source>
        <dbReference type="SAM" id="SignalP"/>
    </source>
</evidence>
<dbReference type="RefSeq" id="WP_153549180.1">
    <property type="nucleotide sequence ID" value="NZ_WIXK01000013.1"/>
</dbReference>
<dbReference type="PROSITE" id="PS51257">
    <property type="entry name" value="PROKAR_LIPOPROTEIN"/>
    <property type="match status" value="1"/>
</dbReference>
<keyword evidence="1" id="KW-0732">Signal</keyword>
<evidence type="ECO:0000313" key="4">
    <source>
        <dbReference type="Proteomes" id="UP000436694"/>
    </source>
</evidence>
<dbReference type="InterPro" id="IPR015943">
    <property type="entry name" value="WD40/YVTN_repeat-like_dom_sf"/>
</dbReference>
<dbReference type="EMBL" id="WIXK01000013">
    <property type="protein sequence ID" value="MQY44288.1"/>
    <property type="molecule type" value="Genomic_DNA"/>
</dbReference>
<feature type="domain" description="Pyrrolo-quinoline quinone repeat" evidence="2">
    <location>
        <begin position="121"/>
        <end position="358"/>
    </location>
</feature>
<feature type="signal peptide" evidence="1">
    <location>
        <begin position="1"/>
        <end position="20"/>
    </location>
</feature>
<proteinExistence type="predicted"/>
<dbReference type="Pfam" id="PF13360">
    <property type="entry name" value="PQQ_2"/>
    <property type="match status" value="1"/>
</dbReference>
<dbReference type="InterPro" id="IPR002372">
    <property type="entry name" value="PQQ_rpt_dom"/>
</dbReference>
<accession>A0A844AXI1</accession>
<name>A0A844AXI1_9RHOB</name>
<sequence length="440" mass="46204">MTKAVSVFRMSRILCTSALALAVVACTEKEPVLQGVREPIRPELAGKVENQSRAISLAKQTVNKDWAQPHGTAAYRVANAALSVAPNLIWSTNIGSGDERRQRITAQPAVGAGRIYTLDSAGQVSAVSPDGSILWQSDIIPATDSEGQATGGGIAYHKGAVYISSGFGVLTALDAASGDLIWRQELDAPGSGQPLVRDGLVYVVAGDDTGWAVKTKDGRIAWQIEATPSAANVLGAPAPALTKDLAVFAFGSGDLAATFRKGGFRRWNASIAGERTGRTVSTINDVTGAPVVVGQRIYVGNHGGRTAAFEADSGLRLWTAREGALGPVWPAGDSLFQVSDTNRLLRLDADTGEVIWSQPLPGFVKDKPRKRSEIVAHYGPILAGGQIIVASNDGLLRFFDPTDGILNRSVEVPGGATTPPVVAGKTLYVVSTKGELLAFR</sequence>
<dbReference type="SMART" id="SM00564">
    <property type="entry name" value="PQQ"/>
    <property type="match status" value="6"/>
</dbReference>
<protein>
    <submittedName>
        <fullName evidence="3">PQQ-binding-like beta-propeller repeat protein</fullName>
    </submittedName>
</protein>
<reference evidence="3 4" key="1">
    <citation type="submission" date="2019-10" db="EMBL/GenBank/DDBJ databases">
        <title>Epibacterium sp. nov., isolated from seawater.</title>
        <authorList>
            <person name="Zhang X."/>
            <person name="Li N."/>
        </authorList>
    </citation>
    <scope>NUCLEOTIDE SEQUENCE [LARGE SCALE GENOMIC DNA]</scope>
    <source>
        <strain evidence="3 4">SM1969</strain>
    </source>
</reference>
<feature type="chain" id="PRO_5032758402" evidence="1">
    <location>
        <begin position="21"/>
        <end position="440"/>
    </location>
</feature>
<dbReference type="InterPro" id="IPR011047">
    <property type="entry name" value="Quinoprotein_ADH-like_sf"/>
</dbReference>
<comment type="caution">
    <text evidence="3">The sequence shown here is derived from an EMBL/GenBank/DDBJ whole genome shotgun (WGS) entry which is preliminary data.</text>
</comment>
<dbReference type="AlphaFoldDB" id="A0A844AXI1"/>
<organism evidence="3 4">
    <name type="scientific">Tritonibacter aquimaris</name>
    <dbReference type="NCBI Taxonomy" id="2663379"/>
    <lineage>
        <taxon>Bacteria</taxon>
        <taxon>Pseudomonadati</taxon>
        <taxon>Pseudomonadota</taxon>
        <taxon>Alphaproteobacteria</taxon>
        <taxon>Rhodobacterales</taxon>
        <taxon>Paracoccaceae</taxon>
        <taxon>Tritonibacter</taxon>
    </lineage>
</organism>
<dbReference type="Gene3D" id="2.130.10.10">
    <property type="entry name" value="YVTN repeat-like/Quinoprotein amine dehydrogenase"/>
    <property type="match status" value="1"/>
</dbReference>
<dbReference type="SUPFAM" id="SSF50998">
    <property type="entry name" value="Quinoprotein alcohol dehydrogenase-like"/>
    <property type="match status" value="1"/>
</dbReference>
<keyword evidence="4" id="KW-1185">Reference proteome</keyword>
<evidence type="ECO:0000313" key="3">
    <source>
        <dbReference type="EMBL" id="MQY44288.1"/>
    </source>
</evidence>